<feature type="non-terminal residue" evidence="1">
    <location>
        <position position="112"/>
    </location>
</feature>
<organism evidence="1 2">
    <name type="scientific">Candidatus Magnetobacterium bavaricum</name>
    <dbReference type="NCBI Taxonomy" id="29290"/>
    <lineage>
        <taxon>Bacteria</taxon>
        <taxon>Pseudomonadati</taxon>
        <taxon>Nitrospirota</taxon>
        <taxon>Thermodesulfovibrionia</taxon>
        <taxon>Thermodesulfovibrionales</taxon>
        <taxon>Candidatus Magnetobacteriaceae</taxon>
        <taxon>Candidatus Magnetobacterium</taxon>
    </lineage>
</organism>
<sequence length="112" mass="12658">MALGRLRKKQSELRLSLDGQLSDRHRLLLKTIKGHVEWLHITIADTIAQVVAAMKPYLTQWKLLQTIPGVNEISAAMLLTEIGNCHECIWQAVKEYAHGQAYALAITKVQEK</sequence>
<dbReference type="EMBL" id="LACI01000991">
    <property type="protein sequence ID" value="KJU85507.1"/>
    <property type="molecule type" value="Genomic_DNA"/>
</dbReference>
<evidence type="ECO:0000313" key="2">
    <source>
        <dbReference type="Proteomes" id="UP000033423"/>
    </source>
</evidence>
<protein>
    <submittedName>
        <fullName evidence="1">Transposase IS116/IS110/IS902 family protein</fullName>
    </submittedName>
</protein>
<dbReference type="AlphaFoldDB" id="A0A0F3GUI7"/>
<name>A0A0F3GUI7_9BACT</name>
<keyword evidence="2" id="KW-1185">Reference proteome</keyword>
<evidence type="ECO:0000313" key="1">
    <source>
        <dbReference type="EMBL" id="KJU85507.1"/>
    </source>
</evidence>
<accession>A0A0F3GUI7</accession>
<comment type="caution">
    <text evidence="1">The sequence shown here is derived from an EMBL/GenBank/DDBJ whole genome shotgun (WGS) entry which is preliminary data.</text>
</comment>
<reference evidence="1 2" key="1">
    <citation type="submission" date="2015-02" db="EMBL/GenBank/DDBJ databases">
        <title>Single-cell genomics of uncultivated deep-branching MTB reveals a conserved set of magnetosome genes.</title>
        <authorList>
            <person name="Kolinko S."/>
            <person name="Richter M."/>
            <person name="Glockner F.O."/>
            <person name="Brachmann A."/>
            <person name="Schuler D."/>
        </authorList>
    </citation>
    <scope>NUCLEOTIDE SEQUENCE [LARGE SCALE GENOMIC DNA]</scope>
    <source>
        <strain evidence="1">TM-1</strain>
    </source>
</reference>
<dbReference type="Proteomes" id="UP000033423">
    <property type="component" value="Unassembled WGS sequence"/>
</dbReference>
<proteinExistence type="predicted"/>
<gene>
    <name evidence="1" type="ORF">MBAV_002299</name>
</gene>